<feature type="compositionally biased region" description="Polar residues" evidence="1">
    <location>
        <begin position="12"/>
        <end position="37"/>
    </location>
</feature>
<evidence type="ECO:0000256" key="1">
    <source>
        <dbReference type="SAM" id="MobiDB-lite"/>
    </source>
</evidence>
<dbReference type="EMBL" id="MRCY01000037">
    <property type="protein sequence ID" value="RKL11483.1"/>
    <property type="molecule type" value="Genomic_DNA"/>
</dbReference>
<feature type="compositionally biased region" description="Basic and acidic residues" evidence="1">
    <location>
        <begin position="1"/>
        <end position="11"/>
    </location>
</feature>
<evidence type="ECO:0000313" key="3">
    <source>
        <dbReference type="Proteomes" id="UP000285860"/>
    </source>
</evidence>
<sequence length="47" mass="5152">MPFDTPSHKNTLDSMPQTSSQYPEQQPDSRSGTTSRPPFSLLAGTAR</sequence>
<name>A0A420R370_FUSOX</name>
<accession>A0A420R370</accession>
<dbReference type="AlphaFoldDB" id="A0A420R370"/>
<reference evidence="2 3" key="1">
    <citation type="journal article" date="2018" name="Sci. Rep.">
        <title>Characterisation of pathogen-specific regions and novel effector candidates in Fusarium oxysporum f. sp. cepae.</title>
        <authorList>
            <person name="Armitage A.D."/>
            <person name="Taylor A."/>
            <person name="Sobczyk M.K."/>
            <person name="Baxter L."/>
            <person name="Greenfield B.P."/>
            <person name="Bates H.J."/>
            <person name="Wilson F."/>
            <person name="Jackson A.C."/>
            <person name="Ott S."/>
            <person name="Harrison R.J."/>
            <person name="Clarkson J.P."/>
        </authorList>
    </citation>
    <scope>NUCLEOTIDE SEQUENCE [LARGE SCALE GENOMIC DNA]</scope>
    <source>
        <strain evidence="2 3">Fo_A28</strain>
    </source>
</reference>
<feature type="region of interest" description="Disordered" evidence="1">
    <location>
        <begin position="1"/>
        <end position="47"/>
    </location>
</feature>
<organism evidence="2 3">
    <name type="scientific">Fusarium oxysporum</name>
    <name type="common">Fusarium vascular wilt</name>
    <dbReference type="NCBI Taxonomy" id="5507"/>
    <lineage>
        <taxon>Eukaryota</taxon>
        <taxon>Fungi</taxon>
        <taxon>Dikarya</taxon>
        <taxon>Ascomycota</taxon>
        <taxon>Pezizomycotina</taxon>
        <taxon>Sordariomycetes</taxon>
        <taxon>Hypocreomycetidae</taxon>
        <taxon>Hypocreales</taxon>
        <taxon>Nectriaceae</taxon>
        <taxon>Fusarium</taxon>
        <taxon>Fusarium oxysporum species complex</taxon>
    </lineage>
</organism>
<gene>
    <name evidence="2" type="ORF">BFJ68_g8319</name>
</gene>
<comment type="caution">
    <text evidence="2">The sequence shown here is derived from an EMBL/GenBank/DDBJ whole genome shotgun (WGS) entry which is preliminary data.</text>
</comment>
<dbReference type="Proteomes" id="UP000285860">
    <property type="component" value="Unassembled WGS sequence"/>
</dbReference>
<proteinExistence type="predicted"/>
<protein>
    <submittedName>
        <fullName evidence="2">Uncharacterized protein</fullName>
    </submittedName>
</protein>
<evidence type="ECO:0000313" key="2">
    <source>
        <dbReference type="EMBL" id="RKL11483.1"/>
    </source>
</evidence>